<protein>
    <submittedName>
        <fullName evidence="2">Uncharacterized protein</fullName>
    </submittedName>
</protein>
<proteinExistence type="predicted"/>
<dbReference type="EMBL" id="MT143679">
    <property type="protein sequence ID" value="QJB00046.1"/>
    <property type="molecule type" value="Genomic_DNA"/>
</dbReference>
<evidence type="ECO:0000313" key="1">
    <source>
        <dbReference type="EMBL" id="QJB00046.1"/>
    </source>
</evidence>
<sequence>MSGLAKTISAWVASEDTGDWDKWKIAAFPGLFVVKMPARKDAPAHAALEINPADQFGNPTKRRGIYIRSTAEMEQIATVFGVETLPEKLTMLCDAVFGEKGVVAEIPVAGLLVIE</sequence>
<accession>A0A6M3MDY2</accession>
<dbReference type="AlphaFoldDB" id="A0A6M3MDY2"/>
<evidence type="ECO:0000313" key="2">
    <source>
        <dbReference type="EMBL" id="QJB03429.1"/>
    </source>
</evidence>
<name>A0A6M3MDY2_9ZZZZ</name>
<organism evidence="2">
    <name type="scientific">viral metagenome</name>
    <dbReference type="NCBI Taxonomy" id="1070528"/>
    <lineage>
        <taxon>unclassified sequences</taxon>
        <taxon>metagenomes</taxon>
        <taxon>organismal metagenomes</taxon>
    </lineage>
</organism>
<gene>
    <name evidence="1" type="ORF">MM171A00709_0011</name>
    <name evidence="2" type="ORF">MM171B00719_0019</name>
</gene>
<reference evidence="2" key="1">
    <citation type="submission" date="2020-03" db="EMBL/GenBank/DDBJ databases">
        <title>The deep terrestrial virosphere.</title>
        <authorList>
            <person name="Holmfeldt K."/>
            <person name="Nilsson E."/>
            <person name="Simone D."/>
            <person name="Lopez-Fernandez M."/>
            <person name="Wu X."/>
            <person name="de Brujin I."/>
            <person name="Lundin D."/>
            <person name="Andersson A."/>
            <person name="Bertilsson S."/>
            <person name="Dopson M."/>
        </authorList>
    </citation>
    <scope>NUCLEOTIDE SEQUENCE</scope>
    <source>
        <strain evidence="1">MM171A00709</strain>
        <strain evidence="2">MM171B00719</strain>
    </source>
</reference>
<dbReference type="EMBL" id="MT143845">
    <property type="protein sequence ID" value="QJB03429.1"/>
    <property type="molecule type" value="Genomic_DNA"/>
</dbReference>